<evidence type="ECO:0000313" key="3">
    <source>
        <dbReference type="EMBL" id="CZF81904.1"/>
    </source>
</evidence>
<dbReference type="InterPro" id="IPR052894">
    <property type="entry name" value="AsmA-related"/>
</dbReference>
<gene>
    <name evidence="3" type="ORF">GMA8713_02021</name>
</gene>
<sequence>MRVLAKLFASLVIITFVVLGALLIVLNTNYGLPLVQKAVSTLTPYSLRANSLDYNFLAPLSLSLNEPELIELETENTIYQAGYVSVALSLWDSLDGSLSLQSAVVRRAKINLADKAALPASLLIKHLALDDVAYQSNTFAFDHADIQVSNWRNTHDKWGSWQGQFQLSAPSLSIDGQTLSNLLLDSEVIDGTWEIWGLSFNSEFGNITGSATVEDRKVMLHQLTLSDARIEPSRNLSNLTAMWGSLSEDYDIAIKRLDLLDVSASVDDFTLEHLNLSAQSVNLLNGELAWAANDASSLLSFNANLINFDKWLLTDVLAEMSLSPSRIEVGAFSSKIDGEGYISFAGDMTPASLSLRSLVLNGLSLELESGLSKTLSAQWERFDNIRVGSLSIRHTNVTVPNPEFPLQVIGLNLKGKDLLLRQASHNGMWRGQLTCSAKAASINRIPVSSPYAAMSVEDGLWQLDPLSLTFQQGQLAAKASVDFSSPSRQWHFEGTGLSLPTSLYSRWLGLNLPLEGEHDLTVRISALGGDTDSLAYSLTGDLKATPHRTVMQVNDGESFGQSLMMLFSKKLEGAEHVDFPVNVGEVVIAADRGRIGLAPTSLEQGGTLSTLSGQWDLVSGEGNLSHTNQ</sequence>
<dbReference type="RefSeq" id="WP_062708730.1">
    <property type="nucleotide sequence ID" value="NZ_CAWRCI010000015.1"/>
</dbReference>
<feature type="transmembrane region" description="Helical" evidence="1">
    <location>
        <begin position="7"/>
        <end position="26"/>
    </location>
</feature>
<organism evidence="3 4">
    <name type="scientific">Grimontia marina</name>
    <dbReference type="NCBI Taxonomy" id="646534"/>
    <lineage>
        <taxon>Bacteria</taxon>
        <taxon>Pseudomonadati</taxon>
        <taxon>Pseudomonadota</taxon>
        <taxon>Gammaproteobacteria</taxon>
        <taxon>Vibrionales</taxon>
        <taxon>Vibrionaceae</taxon>
        <taxon>Grimontia</taxon>
    </lineage>
</organism>
<dbReference type="Pfam" id="PF05170">
    <property type="entry name" value="AsmA"/>
    <property type="match status" value="1"/>
</dbReference>
<dbReference type="GO" id="GO:0090313">
    <property type="term" value="P:regulation of protein targeting to membrane"/>
    <property type="evidence" value="ECO:0007669"/>
    <property type="project" value="TreeGrafter"/>
</dbReference>
<keyword evidence="1" id="KW-0812">Transmembrane</keyword>
<keyword evidence="1" id="KW-1133">Transmembrane helix</keyword>
<protein>
    <submittedName>
        <fullName evidence="3">AsmA family protein</fullName>
    </submittedName>
</protein>
<keyword evidence="4" id="KW-1185">Reference proteome</keyword>
<dbReference type="PANTHER" id="PTHR30441">
    <property type="entry name" value="DUF748 DOMAIN-CONTAINING PROTEIN"/>
    <property type="match status" value="1"/>
</dbReference>
<evidence type="ECO:0000256" key="1">
    <source>
        <dbReference type="SAM" id="Phobius"/>
    </source>
</evidence>
<keyword evidence="1" id="KW-0472">Membrane</keyword>
<dbReference type="PANTHER" id="PTHR30441:SF8">
    <property type="entry name" value="DUF748 DOMAIN-CONTAINING PROTEIN"/>
    <property type="match status" value="1"/>
</dbReference>
<evidence type="ECO:0000259" key="2">
    <source>
        <dbReference type="Pfam" id="PF05170"/>
    </source>
</evidence>
<dbReference type="OrthoDB" id="5912765at2"/>
<dbReference type="GO" id="GO:0005886">
    <property type="term" value="C:plasma membrane"/>
    <property type="evidence" value="ECO:0007669"/>
    <property type="project" value="TreeGrafter"/>
</dbReference>
<dbReference type="Proteomes" id="UP000073601">
    <property type="component" value="Unassembled WGS sequence"/>
</dbReference>
<feature type="domain" description="AsmA" evidence="2">
    <location>
        <begin position="416"/>
        <end position="543"/>
    </location>
</feature>
<accession>A0A128F682</accession>
<dbReference type="InterPro" id="IPR007844">
    <property type="entry name" value="AsmA"/>
</dbReference>
<proteinExistence type="predicted"/>
<evidence type="ECO:0000313" key="4">
    <source>
        <dbReference type="Proteomes" id="UP000073601"/>
    </source>
</evidence>
<dbReference type="EMBL" id="FIZY01000015">
    <property type="protein sequence ID" value="CZF81904.1"/>
    <property type="molecule type" value="Genomic_DNA"/>
</dbReference>
<dbReference type="AlphaFoldDB" id="A0A128F682"/>
<name>A0A128F682_9GAMM</name>
<reference evidence="4" key="1">
    <citation type="submission" date="2016-02" db="EMBL/GenBank/DDBJ databases">
        <authorList>
            <person name="Rodrigo-Torres Lidia"/>
            <person name="Arahal R.David."/>
        </authorList>
    </citation>
    <scope>NUCLEOTIDE SEQUENCE [LARGE SCALE GENOMIC DNA]</scope>
    <source>
        <strain evidence="4">CECT 8713</strain>
    </source>
</reference>